<accession>A0A127FEI0</accession>
<evidence type="ECO:0000313" key="5">
    <source>
        <dbReference type="Proteomes" id="UP000070250"/>
    </source>
</evidence>
<dbReference type="RefSeq" id="WP_066922287.1">
    <property type="nucleotide sequence ID" value="NZ_CP011971.1"/>
</dbReference>
<dbReference type="PANTHER" id="PTHR30469">
    <property type="entry name" value="MULTIDRUG RESISTANCE PROTEIN MDTA"/>
    <property type="match status" value="1"/>
</dbReference>
<dbReference type="Gene3D" id="2.40.420.20">
    <property type="match status" value="1"/>
</dbReference>
<comment type="similarity">
    <text evidence="1">Belongs to the membrane fusion protein (MFP) (TC 8.A.1) family.</text>
</comment>
<dbReference type="Proteomes" id="UP000070250">
    <property type="component" value="Chromosome"/>
</dbReference>
<dbReference type="InterPro" id="IPR058792">
    <property type="entry name" value="Beta-barrel_RND_2"/>
</dbReference>
<protein>
    <submittedName>
        <fullName evidence="4">RND transporter</fullName>
    </submittedName>
</protein>
<keyword evidence="5" id="KW-1185">Reference proteome</keyword>
<dbReference type="SUPFAM" id="SSF111369">
    <property type="entry name" value="HlyD-like secretion proteins"/>
    <property type="match status" value="1"/>
</dbReference>
<dbReference type="KEGG" id="sdf:ACG33_14630"/>
<keyword evidence="2" id="KW-0175">Coiled coil</keyword>
<sequence length="387" mass="41072">MHDDIDSVAAPFEHAATSFAGRQRRRSMPGALMPVIVGVVLSLSGCGRDATLNDAAESTPVRVVLAATGPATATIRSHGLIANRDQVRLAFKISGIVREITVVEGAQVRRGQKLAVLEQTEIDAQVEQARQEHDKAQRDLNRGKRLHADQVISLEQLQDLRTRAAIARAALKTARFNRTHAVIVAPRDGTILHKLAEEREMVSAGEPVLILGTQDEGYIVNAGLADREIVQVKYGDVAQVRLDALPEALLTGTVTQIAAAADPSGGLFRIEVSLAPNELPLRSGMVARLAIVPSSAHAGERVYVPIGAIIEGRGHDAHVFVLEPGEKNTAGAQAHRRKVRIAFIEGEEVALADGLSAGEHVITDGAAYLEDGAAVYIVGPESPGAAP</sequence>
<reference evidence="4 5" key="1">
    <citation type="submission" date="2015-06" db="EMBL/GenBank/DDBJ databases">
        <title>A Comprehensive Approach to Explore the Metabolic and Phylogenetic Diversity of Bacterial Steroid Degradation in the Environment: Testosterone as an Example.</title>
        <authorList>
            <person name="Yang F.-C."/>
            <person name="Chen Y.-L."/>
            <person name="Yu C.-P."/>
            <person name="Tang S.-L."/>
            <person name="Wang P.-H."/>
            <person name="Ismail W."/>
            <person name="Wang C.-H."/>
            <person name="Yang C.-Y."/>
            <person name="Chiang Y.-R."/>
        </authorList>
    </citation>
    <scope>NUCLEOTIDE SEQUENCE [LARGE SCALE GENOMIC DNA]</scope>
    <source>
        <strain evidence="4 5">DSM 18526</strain>
    </source>
</reference>
<dbReference type="Gene3D" id="1.10.287.470">
    <property type="entry name" value="Helix hairpin bin"/>
    <property type="match status" value="1"/>
</dbReference>
<evidence type="ECO:0000256" key="2">
    <source>
        <dbReference type="SAM" id="Coils"/>
    </source>
</evidence>
<dbReference type="OrthoDB" id="9806939at2"/>
<dbReference type="AlphaFoldDB" id="A0A127FEI0"/>
<feature type="domain" description="CusB-like beta-barrel" evidence="3">
    <location>
        <begin position="220"/>
        <end position="292"/>
    </location>
</feature>
<dbReference type="GO" id="GO:0015562">
    <property type="term" value="F:efflux transmembrane transporter activity"/>
    <property type="evidence" value="ECO:0007669"/>
    <property type="project" value="TreeGrafter"/>
</dbReference>
<evidence type="ECO:0000256" key="1">
    <source>
        <dbReference type="ARBA" id="ARBA00009477"/>
    </source>
</evidence>
<dbReference type="GO" id="GO:1990281">
    <property type="term" value="C:efflux pump complex"/>
    <property type="evidence" value="ECO:0007669"/>
    <property type="project" value="TreeGrafter"/>
</dbReference>
<proteinExistence type="inferred from homology"/>
<feature type="coiled-coil region" evidence="2">
    <location>
        <begin position="119"/>
        <end position="146"/>
    </location>
</feature>
<gene>
    <name evidence="4" type="ORF">ACG33_14630</name>
</gene>
<evidence type="ECO:0000313" key="4">
    <source>
        <dbReference type="EMBL" id="AMN48311.1"/>
    </source>
</evidence>
<dbReference type="Gene3D" id="2.40.50.100">
    <property type="match status" value="1"/>
</dbReference>
<dbReference type="NCBIfam" id="TIGR01730">
    <property type="entry name" value="RND_mfp"/>
    <property type="match status" value="1"/>
</dbReference>
<dbReference type="PANTHER" id="PTHR30469:SF15">
    <property type="entry name" value="HLYD FAMILY OF SECRETION PROTEINS"/>
    <property type="match status" value="1"/>
</dbReference>
<dbReference type="Gene3D" id="2.40.30.170">
    <property type="match status" value="1"/>
</dbReference>
<dbReference type="STRING" id="465721.ACG33_14630"/>
<name>A0A127FEI0_STEDE</name>
<evidence type="ECO:0000259" key="3">
    <source>
        <dbReference type="Pfam" id="PF25954"/>
    </source>
</evidence>
<dbReference type="EMBL" id="CP011971">
    <property type="protein sequence ID" value="AMN48311.1"/>
    <property type="molecule type" value="Genomic_DNA"/>
</dbReference>
<dbReference type="InterPro" id="IPR006143">
    <property type="entry name" value="RND_pump_MFP"/>
</dbReference>
<dbReference type="Pfam" id="PF25954">
    <property type="entry name" value="Beta-barrel_RND_2"/>
    <property type="match status" value="1"/>
</dbReference>
<organism evidence="4 5">
    <name type="scientific">Steroidobacter denitrificans</name>
    <dbReference type="NCBI Taxonomy" id="465721"/>
    <lineage>
        <taxon>Bacteria</taxon>
        <taxon>Pseudomonadati</taxon>
        <taxon>Pseudomonadota</taxon>
        <taxon>Gammaproteobacteria</taxon>
        <taxon>Steroidobacterales</taxon>
        <taxon>Steroidobacteraceae</taxon>
        <taxon>Steroidobacter</taxon>
    </lineage>
</organism>